<dbReference type="PANTHER" id="PTHR10472:SF5">
    <property type="entry name" value="D-AMINOACYL-TRNA DEACYLASE 1"/>
    <property type="match status" value="1"/>
</dbReference>
<accession>A0A6J7BRF9</accession>
<dbReference type="SUPFAM" id="SSF69500">
    <property type="entry name" value="DTD-like"/>
    <property type="match status" value="1"/>
</dbReference>
<dbReference type="Gene3D" id="3.50.80.10">
    <property type="entry name" value="D-tyrosyl-tRNA(Tyr) deacylase"/>
    <property type="match status" value="1"/>
</dbReference>
<evidence type="ECO:0000313" key="2">
    <source>
        <dbReference type="EMBL" id="CAB4846778.1"/>
    </source>
</evidence>
<evidence type="ECO:0000256" key="1">
    <source>
        <dbReference type="ARBA" id="ARBA00009673"/>
    </source>
</evidence>
<dbReference type="InterPro" id="IPR003732">
    <property type="entry name" value="Daa-tRNA_deacyls_DTD"/>
</dbReference>
<dbReference type="Pfam" id="PF02580">
    <property type="entry name" value="Tyr_Deacylase"/>
    <property type="match status" value="1"/>
</dbReference>
<organism evidence="2">
    <name type="scientific">freshwater metagenome</name>
    <dbReference type="NCBI Taxonomy" id="449393"/>
    <lineage>
        <taxon>unclassified sequences</taxon>
        <taxon>metagenomes</taxon>
        <taxon>ecological metagenomes</taxon>
    </lineage>
</organism>
<dbReference type="PANTHER" id="PTHR10472">
    <property type="entry name" value="D-TYROSYL-TRNA TYR DEACYLASE"/>
    <property type="match status" value="1"/>
</dbReference>
<gene>
    <name evidence="2" type="ORF">UFOPK3268_00300</name>
    <name evidence="3" type="ORF">UFOPK3752_00505</name>
    <name evidence="4" type="ORF">UFOPK4150_00957</name>
</gene>
<evidence type="ECO:0000313" key="4">
    <source>
        <dbReference type="EMBL" id="CAB5030934.1"/>
    </source>
</evidence>
<reference evidence="2" key="1">
    <citation type="submission" date="2020-05" db="EMBL/GenBank/DDBJ databases">
        <authorList>
            <person name="Chiriac C."/>
            <person name="Salcher M."/>
            <person name="Ghai R."/>
            <person name="Kavagutti S V."/>
        </authorList>
    </citation>
    <scope>NUCLEOTIDE SEQUENCE</scope>
</reference>
<dbReference type="GO" id="GO:0005737">
    <property type="term" value="C:cytoplasm"/>
    <property type="evidence" value="ECO:0007669"/>
    <property type="project" value="InterPro"/>
</dbReference>
<dbReference type="NCBIfam" id="TIGR00256">
    <property type="entry name" value="D-aminoacyl-tRNA deacylase"/>
    <property type="match status" value="1"/>
</dbReference>
<dbReference type="InterPro" id="IPR023509">
    <property type="entry name" value="DTD-like_sf"/>
</dbReference>
<dbReference type="EMBL" id="CAFBPU010000016">
    <property type="protein sequence ID" value="CAB5030934.1"/>
    <property type="molecule type" value="Genomic_DNA"/>
</dbReference>
<name>A0A6J7BRF9_9ZZZZ</name>
<comment type="similarity">
    <text evidence="1">Belongs to the DTD family.</text>
</comment>
<dbReference type="AlphaFoldDB" id="A0A6J7BRF9"/>
<evidence type="ECO:0000313" key="3">
    <source>
        <dbReference type="EMBL" id="CAB4932190.1"/>
    </source>
</evidence>
<protein>
    <submittedName>
        <fullName evidence="2">Unannotated protein</fullName>
    </submittedName>
</protein>
<dbReference type="EMBL" id="CAFBIZ010000022">
    <property type="protein sequence ID" value="CAB4846778.1"/>
    <property type="molecule type" value="Genomic_DNA"/>
</dbReference>
<proteinExistence type="inferred from homology"/>
<dbReference type="GO" id="GO:0051500">
    <property type="term" value="F:D-tyrosyl-tRNA(Tyr) deacylase activity"/>
    <property type="evidence" value="ECO:0007669"/>
    <property type="project" value="TreeGrafter"/>
</dbReference>
<dbReference type="EMBL" id="CAFBND010000013">
    <property type="protein sequence ID" value="CAB4932190.1"/>
    <property type="molecule type" value="Genomic_DNA"/>
</dbReference>
<sequence length="152" mass="16206">MQRASGARVVVADMTVSAFEGPGLVVLVGVTHGDTVDTARRLAHKVHELRIFDHTHATAELLDQRRELSAAELGLPVIVVSQFTLYGDTRKGRRPTWTAAAPGAVAEPLVAAVVEALRERGVEVGSGIFGADMRVEFVNDGPITLVIDVDEA</sequence>